<dbReference type="InterPro" id="IPR029063">
    <property type="entry name" value="SAM-dependent_MTases_sf"/>
</dbReference>
<dbReference type="EMBL" id="MFYX01000050">
    <property type="protein sequence ID" value="OGK05701.1"/>
    <property type="molecule type" value="Genomic_DNA"/>
</dbReference>
<comment type="caution">
    <text evidence="2">The sequence shown here is derived from an EMBL/GenBank/DDBJ whole genome shotgun (WGS) entry which is preliminary data.</text>
</comment>
<dbReference type="Gene3D" id="3.40.50.150">
    <property type="entry name" value="Vaccinia Virus protein VP39"/>
    <property type="match status" value="1"/>
</dbReference>
<dbReference type="Pfam" id="PF08241">
    <property type="entry name" value="Methyltransf_11"/>
    <property type="match status" value="1"/>
</dbReference>
<dbReference type="AlphaFoldDB" id="A0A1F7FGH5"/>
<protein>
    <recommendedName>
        <fullName evidence="1">Methyltransferase type 11 domain-containing protein</fullName>
    </recommendedName>
</protein>
<dbReference type="SUPFAM" id="SSF53335">
    <property type="entry name" value="S-adenosyl-L-methionine-dependent methyltransferases"/>
    <property type="match status" value="1"/>
</dbReference>
<reference evidence="2 3" key="1">
    <citation type="journal article" date="2016" name="Nat. Commun.">
        <title>Thousands of microbial genomes shed light on interconnected biogeochemical processes in an aquifer system.</title>
        <authorList>
            <person name="Anantharaman K."/>
            <person name="Brown C.T."/>
            <person name="Hug L.A."/>
            <person name="Sharon I."/>
            <person name="Castelle C.J."/>
            <person name="Probst A.J."/>
            <person name="Thomas B.C."/>
            <person name="Singh A."/>
            <person name="Wilkins M.J."/>
            <person name="Karaoz U."/>
            <person name="Brodie E.L."/>
            <person name="Williams K.H."/>
            <person name="Hubbard S.S."/>
            <person name="Banfield J.F."/>
        </authorList>
    </citation>
    <scope>NUCLEOTIDE SEQUENCE [LARGE SCALE GENOMIC DNA]</scope>
</reference>
<name>A0A1F7FGH5_UNCRA</name>
<dbReference type="Proteomes" id="UP000179243">
    <property type="component" value="Unassembled WGS sequence"/>
</dbReference>
<gene>
    <name evidence="2" type="ORF">A2519_03885</name>
</gene>
<evidence type="ECO:0000259" key="1">
    <source>
        <dbReference type="Pfam" id="PF08241"/>
    </source>
</evidence>
<evidence type="ECO:0000313" key="2">
    <source>
        <dbReference type="EMBL" id="OGK05701.1"/>
    </source>
</evidence>
<feature type="domain" description="Methyltransferase type 11" evidence="1">
    <location>
        <begin position="59"/>
        <end position="140"/>
    </location>
</feature>
<proteinExistence type="predicted"/>
<sequence>MESQEERELSEITYWRDSTSERPESGPIDNLINKMTDCGVFEASWTDTRNTSNRQETVLELGGGQGWASCERKKVFPHLKVILTNISEYAIASKPKWEHVFNVSLDNAYACTSYKIPEASSSMDVVFCFAAAHHFAELAKQWQKYPVFYVAAAIAFSYTSPPRRNCSISLPTRA</sequence>
<dbReference type="GO" id="GO:0008757">
    <property type="term" value="F:S-adenosylmethionine-dependent methyltransferase activity"/>
    <property type="evidence" value="ECO:0007669"/>
    <property type="project" value="InterPro"/>
</dbReference>
<dbReference type="InterPro" id="IPR013216">
    <property type="entry name" value="Methyltransf_11"/>
</dbReference>
<organism evidence="2 3">
    <name type="scientific">Candidatus Raymondbacteria bacterium RIFOXYD12_FULL_49_13</name>
    <dbReference type="NCBI Taxonomy" id="1817890"/>
    <lineage>
        <taxon>Bacteria</taxon>
        <taxon>Raymondiibacteriota</taxon>
    </lineage>
</organism>
<evidence type="ECO:0000313" key="3">
    <source>
        <dbReference type="Proteomes" id="UP000179243"/>
    </source>
</evidence>
<accession>A0A1F7FGH5</accession>